<feature type="region of interest" description="Disordered" evidence="1">
    <location>
        <begin position="1"/>
        <end position="21"/>
    </location>
</feature>
<proteinExistence type="predicted"/>
<evidence type="ECO:0000313" key="3">
    <source>
        <dbReference type="Proteomes" id="UP001164743"/>
    </source>
</evidence>
<dbReference type="EMBL" id="CP110421">
    <property type="protein sequence ID" value="WAQ81266.1"/>
    <property type="molecule type" value="Genomic_DNA"/>
</dbReference>
<evidence type="ECO:0000256" key="1">
    <source>
        <dbReference type="SAM" id="MobiDB-lite"/>
    </source>
</evidence>
<dbReference type="RefSeq" id="XP_053016821.1">
    <property type="nucleotide sequence ID" value="XM_053165651.1"/>
</dbReference>
<name>A0ABY7CAS6_9BASI</name>
<sequence length="181" mass="20153">MNGERSCGPDGPPPGWRRQRCPEHTVGARLSSQLSRTAATEPFNGAAPSPHNSLFSTDPPFLIALSRSLVGVFEEEEEISDAGMTAYAARRRRRPGYLERRCGEGAKKAGMTGERRRQFRGERWTRSSARSRPSFHIYHIFLRAGGCNNRPSTPIFASLLLSSRRIPHGCIADSEIDWSLL</sequence>
<reference evidence="2" key="1">
    <citation type="submission" date="2022-10" db="EMBL/GenBank/DDBJ databases">
        <title>Puccinia triticina Genome sequencing and assembly.</title>
        <authorList>
            <person name="Li C."/>
        </authorList>
    </citation>
    <scope>NUCLEOTIDE SEQUENCE</scope>
    <source>
        <strain evidence="2">Pt15</strain>
    </source>
</reference>
<gene>
    <name evidence="2" type="ORF">PtA15_1A606</name>
</gene>
<protein>
    <submittedName>
        <fullName evidence="2">Uncharacterized protein</fullName>
    </submittedName>
</protein>
<evidence type="ECO:0000313" key="2">
    <source>
        <dbReference type="EMBL" id="WAQ81266.1"/>
    </source>
</evidence>
<organism evidence="2 3">
    <name type="scientific">Puccinia triticina</name>
    <dbReference type="NCBI Taxonomy" id="208348"/>
    <lineage>
        <taxon>Eukaryota</taxon>
        <taxon>Fungi</taxon>
        <taxon>Dikarya</taxon>
        <taxon>Basidiomycota</taxon>
        <taxon>Pucciniomycotina</taxon>
        <taxon>Pucciniomycetes</taxon>
        <taxon>Pucciniales</taxon>
        <taxon>Pucciniaceae</taxon>
        <taxon>Puccinia</taxon>
    </lineage>
</organism>
<dbReference type="Proteomes" id="UP001164743">
    <property type="component" value="Chromosome 1A"/>
</dbReference>
<accession>A0ABY7CAS6</accession>
<dbReference type="GeneID" id="77806546"/>
<keyword evidence="3" id="KW-1185">Reference proteome</keyword>